<reference evidence="1" key="1">
    <citation type="journal article" date="2011" name="J. Bacteriol.">
        <title>Genome sequence of 'Candidatus Frankia datiscae' Dg1, the uncultured microsymbiont from nitrogen-fixing root nodules of the dicot Datisca glomerata.</title>
        <authorList>
            <person name="Persson T."/>
            <person name="Benson D.R."/>
            <person name="Normand P."/>
            <person name="Vanden Heuvel B."/>
            <person name="Pujic P."/>
            <person name="Chertkov O."/>
            <person name="Teshima H."/>
            <person name="Bruce D.C."/>
            <person name="Detter C."/>
            <person name="Tapia R."/>
            <person name="Han S."/>
            <person name="Han J."/>
            <person name="Woyke T."/>
            <person name="Pitluck S."/>
            <person name="Pennacchio L."/>
            <person name="Nolan M."/>
            <person name="Ivanova N."/>
            <person name="Pati A."/>
            <person name="Land M.L."/>
            <person name="Pawlowski K."/>
            <person name="Berry A.M."/>
        </authorList>
    </citation>
    <scope>NUCLEOTIDE SEQUENCE</scope>
    <source>
        <strain evidence="1">Dg1</strain>
    </source>
</reference>
<evidence type="ECO:0000313" key="2">
    <source>
        <dbReference type="EMBL" id="AEH11612.1"/>
    </source>
</evidence>
<dbReference type="AlphaFoldDB" id="F8B1U8"/>
<evidence type="ECO:0000313" key="3">
    <source>
        <dbReference type="Proteomes" id="UP000001549"/>
    </source>
</evidence>
<dbReference type="Proteomes" id="UP000001549">
    <property type="component" value="Chromosome"/>
</dbReference>
<evidence type="ECO:0000313" key="1">
    <source>
        <dbReference type="EMBL" id="AEH07704.1"/>
    </source>
</evidence>
<dbReference type="KEGG" id="fsy:FsymDg_0123"/>
<keyword evidence="3" id="KW-1185">Reference proteome</keyword>
<proteinExistence type="predicted"/>
<accession>F8B1U8</accession>
<name>F8B1U8_9ACTN</name>
<dbReference type="EMBL" id="CP002801">
    <property type="protein sequence ID" value="AEH11612.1"/>
    <property type="molecule type" value="Genomic_DNA"/>
</dbReference>
<dbReference type="HOGENOM" id="CLU_3328200_0_0_11"/>
<sequence>MSGHARLLTLHRRDGTAVRTVPAVDLARHLTPTPKEPT</sequence>
<reference evidence="1 3" key="2">
    <citation type="submission" date="2011-05" db="EMBL/GenBank/DDBJ databases">
        <title>Complete sequence of chromosome of Frankia symbiont of Datisca glomerata.</title>
        <authorList>
            <consortium name="US DOE Joint Genome Institute"/>
            <person name="Lucas S."/>
            <person name="Han J."/>
            <person name="Lapidus A."/>
            <person name="Cheng J.-F."/>
            <person name="Goodwin L."/>
            <person name="Pitluck S."/>
            <person name="Peters L."/>
            <person name="Mikhailova N."/>
            <person name="Chertkov O."/>
            <person name="Teshima H."/>
            <person name="Han C."/>
            <person name="Tapia R."/>
            <person name="Land M."/>
            <person name="Hauser L."/>
            <person name="Kyrpides N."/>
            <person name="Ivanova N."/>
            <person name="Pagani I."/>
            <person name="Berry A."/>
            <person name="Pawlowski K."/>
            <person name="Persson T."/>
            <person name="Vanden Heuvel B."/>
            <person name="Benson D."/>
            <person name="Woyke T."/>
        </authorList>
    </citation>
    <scope>NUCLEOTIDE SEQUENCE [LARGE SCALE GENOMIC DNA]</scope>
    <source>
        <strain evidence="3">4085684</strain>
        <strain evidence="1">Dg1</strain>
    </source>
</reference>
<protein>
    <submittedName>
        <fullName evidence="1">Uncharacterized protein</fullName>
    </submittedName>
</protein>
<gene>
    <name evidence="1" type="ordered locus">FsymDg_0123</name>
    <name evidence="2" type="ordered locus">FsymDg_4359</name>
</gene>
<organism evidence="1 3">
    <name type="scientific">Candidatus Protofrankia datiscae</name>
    <dbReference type="NCBI Taxonomy" id="2716812"/>
    <lineage>
        <taxon>Bacteria</taxon>
        <taxon>Bacillati</taxon>
        <taxon>Actinomycetota</taxon>
        <taxon>Actinomycetes</taxon>
        <taxon>Frankiales</taxon>
        <taxon>Frankiaceae</taxon>
        <taxon>Protofrankia</taxon>
    </lineage>
</organism>
<dbReference type="EMBL" id="CP002801">
    <property type="protein sequence ID" value="AEH07704.1"/>
    <property type="molecule type" value="Genomic_DNA"/>
</dbReference>
<dbReference type="STRING" id="656024.FsymDg_0123"/>
<dbReference type="KEGG" id="fsy:FsymDg_4359"/>